<accession>A0ABU1MY95</accession>
<protein>
    <recommendedName>
        <fullName evidence="3">ThuA-like domain-containing protein</fullName>
    </recommendedName>
</protein>
<organism evidence="1 2">
    <name type="scientific">Caulobacter rhizosphaerae</name>
    <dbReference type="NCBI Taxonomy" id="2010972"/>
    <lineage>
        <taxon>Bacteria</taxon>
        <taxon>Pseudomonadati</taxon>
        <taxon>Pseudomonadota</taxon>
        <taxon>Alphaproteobacteria</taxon>
        <taxon>Caulobacterales</taxon>
        <taxon>Caulobacteraceae</taxon>
        <taxon>Caulobacter</taxon>
    </lineage>
</organism>
<keyword evidence="2" id="KW-1185">Reference proteome</keyword>
<sequence length="290" mass="31400">MREDATRILLQTTIPPTDDDWSIARFGLLHQLLAGAVDAEGRPLYTVEARDRGPLGAPDPVLSRLDESDFDQLWLLAVDVGDGLTEQDCEGVSRFRQAGGGMLVTRDHMDLGSSVCTLGGVGAAHHFHSRNPEADPGRHVRDDEETQAISWPNYRSGANGDYQLIRPIEPVHPVLIDPASPTGVLRYLPAHPHEGAVAAPGGARAIMTGRSQATGRDFNLAVAFERDGHGGPAIAESTFHHFADYNWDLARGCPTFVSEVPGHGMAREPGALADTRRYVLNIAAWLGRRP</sequence>
<evidence type="ECO:0000313" key="1">
    <source>
        <dbReference type="EMBL" id="MDR6531145.1"/>
    </source>
</evidence>
<evidence type="ECO:0008006" key="3">
    <source>
        <dbReference type="Google" id="ProtNLM"/>
    </source>
</evidence>
<gene>
    <name evidence="1" type="ORF">J2800_001887</name>
</gene>
<reference evidence="1 2" key="1">
    <citation type="submission" date="2023-07" db="EMBL/GenBank/DDBJ databases">
        <title>Sorghum-associated microbial communities from plants grown in Nebraska, USA.</title>
        <authorList>
            <person name="Schachtman D."/>
        </authorList>
    </citation>
    <scope>NUCLEOTIDE SEQUENCE [LARGE SCALE GENOMIC DNA]</scope>
    <source>
        <strain evidence="1 2">DS2154</strain>
    </source>
</reference>
<proteinExistence type="predicted"/>
<dbReference type="Proteomes" id="UP001262754">
    <property type="component" value="Unassembled WGS sequence"/>
</dbReference>
<comment type="caution">
    <text evidence="1">The sequence shown here is derived from an EMBL/GenBank/DDBJ whole genome shotgun (WGS) entry which is preliminary data.</text>
</comment>
<dbReference type="EMBL" id="JAVDRL010000005">
    <property type="protein sequence ID" value="MDR6531145.1"/>
    <property type="molecule type" value="Genomic_DNA"/>
</dbReference>
<name>A0ABU1MY95_9CAUL</name>
<dbReference type="RefSeq" id="WP_310030971.1">
    <property type="nucleotide sequence ID" value="NZ_JAVDRL010000005.1"/>
</dbReference>
<evidence type="ECO:0000313" key="2">
    <source>
        <dbReference type="Proteomes" id="UP001262754"/>
    </source>
</evidence>